<dbReference type="InterPro" id="IPR015422">
    <property type="entry name" value="PyrdxlP-dep_Trfase_small"/>
</dbReference>
<dbReference type="InterPro" id="IPR049704">
    <property type="entry name" value="Aminotrans_3_PPA_site"/>
</dbReference>
<keyword evidence="5 9" id="KW-0949">S-adenosyl-L-methionine</keyword>
<keyword evidence="3 9" id="KW-0032">Aminotransferase</keyword>
<organism evidence="10 11">
    <name type="scientific">Thiothrix lacustris</name>
    <dbReference type="NCBI Taxonomy" id="525917"/>
    <lineage>
        <taxon>Bacteria</taxon>
        <taxon>Pseudomonadati</taxon>
        <taxon>Pseudomonadota</taxon>
        <taxon>Gammaproteobacteria</taxon>
        <taxon>Thiotrichales</taxon>
        <taxon>Thiotrichaceae</taxon>
        <taxon>Thiothrix</taxon>
    </lineage>
</organism>
<dbReference type="PANTHER" id="PTHR42684">
    <property type="entry name" value="ADENOSYLMETHIONINE-8-AMINO-7-OXONONANOATE AMINOTRANSFERASE"/>
    <property type="match status" value="1"/>
</dbReference>
<protein>
    <recommendedName>
        <fullName evidence="9">Adenosylmethionine-8-amino-7-oxononanoate aminotransferase</fullName>
        <ecNumber evidence="9">2.6.1.62</ecNumber>
    </recommendedName>
    <alternativeName>
        <fullName evidence="9">7,8-diamino-pelargonic acid aminotransferase</fullName>
        <shortName evidence="9">DAPA AT</shortName>
        <shortName evidence="9">DAPA aminotransferase</shortName>
    </alternativeName>
    <alternativeName>
        <fullName evidence="9">7,8-diaminononanoate synthase</fullName>
        <shortName evidence="9">DANS</shortName>
    </alternativeName>
    <alternativeName>
        <fullName evidence="9">Diaminopelargonic acid synthase</fullName>
    </alternativeName>
</protein>
<dbReference type="HAMAP" id="MF_00834">
    <property type="entry name" value="BioA"/>
    <property type="match status" value="1"/>
</dbReference>
<feature type="binding site" evidence="9">
    <location>
        <begin position="311"/>
        <end position="312"/>
    </location>
    <ligand>
        <name>pyridoxal 5'-phosphate</name>
        <dbReference type="ChEBI" id="CHEBI:597326"/>
    </ligand>
</feature>
<dbReference type="PROSITE" id="PS00600">
    <property type="entry name" value="AA_TRANSFER_CLASS_3"/>
    <property type="match status" value="1"/>
</dbReference>
<dbReference type="Pfam" id="PF00202">
    <property type="entry name" value="Aminotran_3"/>
    <property type="match status" value="1"/>
</dbReference>
<dbReference type="InterPro" id="IPR015424">
    <property type="entry name" value="PyrdxlP-dep_Trfase"/>
</dbReference>
<evidence type="ECO:0000256" key="6">
    <source>
        <dbReference type="ARBA" id="ARBA00022756"/>
    </source>
</evidence>
<evidence type="ECO:0000256" key="3">
    <source>
        <dbReference type="ARBA" id="ARBA00022576"/>
    </source>
</evidence>
<dbReference type="EC" id="2.6.1.62" evidence="9"/>
<accession>A0ABY9MS49</accession>
<evidence type="ECO:0000313" key="10">
    <source>
        <dbReference type="EMBL" id="WML91474.1"/>
    </source>
</evidence>
<evidence type="ECO:0000256" key="5">
    <source>
        <dbReference type="ARBA" id="ARBA00022691"/>
    </source>
</evidence>
<evidence type="ECO:0000313" key="11">
    <source>
        <dbReference type="Proteomes" id="UP001236657"/>
    </source>
</evidence>
<feature type="binding site" evidence="9">
    <location>
        <position position="247"/>
    </location>
    <ligand>
        <name>pyridoxal 5'-phosphate</name>
        <dbReference type="ChEBI" id="CHEBI:597326"/>
    </ligand>
</feature>
<dbReference type="GO" id="GO:0004015">
    <property type="term" value="F:adenosylmethionine-8-amino-7-oxononanoate transaminase activity"/>
    <property type="evidence" value="ECO:0007669"/>
    <property type="project" value="UniProtKB-EC"/>
</dbReference>
<name>A0ABY9MS49_9GAMM</name>
<feature type="binding site" evidence="9">
    <location>
        <position position="143"/>
    </location>
    <ligand>
        <name>substrate</name>
    </ligand>
</feature>
<dbReference type="NCBIfam" id="NF004624">
    <property type="entry name" value="PRK05964.1"/>
    <property type="match status" value="1"/>
</dbReference>
<sequence length="436" mass="47297">MNVIDLDRRHVWHPFTQAQTAPDAIPITSAKGIHLYAEDGREFLDLISSWWVNLHGHAHPTIAAAIAKQAHTLEQVIFAGFTHQPAAQLAHELVQRLPKGLTRVFFSDDGSTAVEVALKMALQYWRNHGEGQRTRFLAFEGGYHGDTVGAMSAGKGSGFFNTYGSLLFEVGLLPFPETWDGDTEVEAKEQAALVRLDEYLAAHGNTLAAVIMEPLIQGSSGMRMCRPEFLQALAARLRAAGILLIFDEVMTGFGRTGAMFASLKAQVTPDIICLSKGLTAGFLPMSVTVATEAIYAAFLGDSFDRALVHGHSFTANPLGCAAALASLQVFEDEQTLAKLPLIEAWHRQGLATLAAHPMVQRVRVMGTIAAFDVAVADAGYTSPIGAYLKAFFHERGLLLRPLGNVVYLLPPYCINEQELVQAYSVILSALESLSPI</sequence>
<feature type="binding site" evidence="9">
    <location>
        <begin position="110"/>
        <end position="111"/>
    </location>
    <ligand>
        <name>pyridoxal 5'-phosphate</name>
        <dbReference type="ChEBI" id="CHEBI:597326"/>
    </ligand>
</feature>
<comment type="similarity">
    <text evidence="9">Belongs to the class-III pyridoxal-phosphate-dependent aminotransferase family. BioA subfamily.</text>
</comment>
<comment type="function">
    <text evidence="9">Catalyzes the transfer of the alpha-amino group from S-adenosyl-L-methionine (SAM) to 7-keto-8-aminopelargonic acid (KAPA) to form 7,8-diaminopelargonic acid (DAPA). It is the only aminotransferase known to utilize SAM as an amino donor.</text>
</comment>
<keyword evidence="6 9" id="KW-0093">Biotin biosynthesis</keyword>
<dbReference type="PANTHER" id="PTHR42684:SF3">
    <property type="entry name" value="ADENOSYLMETHIONINE-8-AMINO-7-OXONONANOATE AMINOTRANSFERASE"/>
    <property type="match status" value="1"/>
</dbReference>
<comment type="subunit">
    <text evidence="9">Homodimer.</text>
</comment>
<comment type="subcellular location">
    <subcellularLocation>
        <location evidence="9">Cytoplasm</location>
    </subcellularLocation>
</comment>
<keyword evidence="4 9" id="KW-0808">Transferase</keyword>
<dbReference type="Gene3D" id="3.90.1150.10">
    <property type="entry name" value="Aspartate Aminotransferase, domain 1"/>
    <property type="match status" value="1"/>
</dbReference>
<feature type="binding site" evidence="9">
    <location>
        <position position="310"/>
    </location>
    <ligand>
        <name>substrate</name>
    </ligand>
</feature>
<feature type="binding site" evidence="9">
    <location>
        <position position="276"/>
    </location>
    <ligand>
        <name>substrate</name>
    </ligand>
</feature>
<feature type="binding site" evidence="9">
    <location>
        <position position="400"/>
    </location>
    <ligand>
        <name>substrate</name>
    </ligand>
</feature>
<dbReference type="InterPro" id="IPR005815">
    <property type="entry name" value="BioA"/>
</dbReference>
<reference evidence="10 11" key="1">
    <citation type="submission" date="2023-08" db="EMBL/GenBank/DDBJ databases">
        <title>New molecular markers tilS and rpoB for phylogenetic and monitoring studies of the genus Thiothrix biodiversity.</title>
        <authorList>
            <person name="Ravin N.V."/>
            <person name="Smolyakov D."/>
            <person name="Markov N.D."/>
            <person name="Beletsky A.V."/>
            <person name="Mardanov A.V."/>
            <person name="Rudenko T.S."/>
            <person name="Grabovich M.Y."/>
        </authorList>
    </citation>
    <scope>NUCLEOTIDE SEQUENCE [LARGE SCALE GENOMIC DNA]</scope>
    <source>
        <strain evidence="10 11">MK1</strain>
    </source>
</reference>
<dbReference type="RefSeq" id="WP_308896257.1">
    <property type="nucleotide sequence ID" value="NZ_CP133218.1"/>
</dbReference>
<comment type="cofactor">
    <cofactor evidence="1 9">
        <name>pyridoxal 5'-phosphate</name>
        <dbReference type="ChEBI" id="CHEBI:597326"/>
    </cofactor>
</comment>
<dbReference type="InterPro" id="IPR015421">
    <property type="entry name" value="PyrdxlP-dep_Trfase_major"/>
</dbReference>
<dbReference type="EMBL" id="CP133218">
    <property type="protein sequence ID" value="WML91474.1"/>
    <property type="molecule type" value="Genomic_DNA"/>
</dbReference>
<dbReference type="Gene3D" id="3.40.640.10">
    <property type="entry name" value="Type I PLP-dependent aspartate aminotransferase-like (Major domain)"/>
    <property type="match status" value="1"/>
</dbReference>
<proteinExistence type="inferred from homology"/>
<feature type="binding site" evidence="9">
    <location>
        <position position="50"/>
    </location>
    <ligand>
        <name>substrate</name>
    </ligand>
</feature>
<evidence type="ECO:0000256" key="9">
    <source>
        <dbReference type="HAMAP-Rule" id="MF_00834"/>
    </source>
</evidence>
<dbReference type="SUPFAM" id="SSF53383">
    <property type="entry name" value="PLP-dependent transferases"/>
    <property type="match status" value="1"/>
</dbReference>
<comment type="catalytic activity">
    <reaction evidence="8 9">
        <text>(8S)-8-amino-7-oxononanoate + S-adenosyl-L-methionine = S-adenosyl-4-methylsulfanyl-2-oxobutanoate + (7R,8S)-7,8-diammoniononanoate</text>
        <dbReference type="Rhea" id="RHEA:16861"/>
        <dbReference type="ChEBI" id="CHEBI:16490"/>
        <dbReference type="ChEBI" id="CHEBI:59789"/>
        <dbReference type="ChEBI" id="CHEBI:149468"/>
        <dbReference type="ChEBI" id="CHEBI:149469"/>
        <dbReference type="EC" id="2.6.1.62"/>
    </reaction>
</comment>
<comment type="pathway">
    <text evidence="2 9">Cofactor biosynthesis; biotin biosynthesis; 7,8-diaminononanoate from 8-amino-7-oxononanoate (SAM route): step 1/1.</text>
</comment>
<dbReference type="Proteomes" id="UP001236657">
    <property type="component" value="Chromosome"/>
</dbReference>
<evidence type="ECO:0000256" key="4">
    <source>
        <dbReference type="ARBA" id="ARBA00022679"/>
    </source>
</evidence>
<dbReference type="NCBIfam" id="TIGR00508">
    <property type="entry name" value="bioA"/>
    <property type="match status" value="1"/>
</dbReference>
<gene>
    <name evidence="9 10" type="primary">bioA</name>
    <name evidence="10" type="ORF">RCF98_03745</name>
</gene>
<evidence type="ECO:0000256" key="2">
    <source>
        <dbReference type="ARBA" id="ARBA00005063"/>
    </source>
</evidence>
<evidence type="ECO:0000256" key="7">
    <source>
        <dbReference type="ARBA" id="ARBA00022898"/>
    </source>
</evidence>
<keyword evidence="11" id="KW-1185">Reference proteome</keyword>
<dbReference type="CDD" id="cd00610">
    <property type="entry name" value="OAT_like"/>
    <property type="match status" value="1"/>
</dbReference>
<evidence type="ECO:0000256" key="1">
    <source>
        <dbReference type="ARBA" id="ARBA00001933"/>
    </source>
</evidence>
<evidence type="ECO:0000256" key="8">
    <source>
        <dbReference type="ARBA" id="ARBA00048449"/>
    </source>
</evidence>
<keyword evidence="9" id="KW-0963">Cytoplasm</keyword>
<keyword evidence="7 9" id="KW-0663">Pyridoxal phosphate</keyword>
<feature type="modified residue" description="N6-(pyridoxal phosphate)lysine" evidence="9">
    <location>
        <position position="276"/>
    </location>
</feature>
<feature type="site" description="Participates in the substrate recognition with KAPA and in a stacking interaction with the adenine ring of SAM" evidence="9">
    <location>
        <position position="15"/>
    </location>
</feature>
<dbReference type="InterPro" id="IPR005814">
    <property type="entry name" value="Aminotrans_3"/>
</dbReference>